<dbReference type="EMBL" id="VRTS01000002">
    <property type="protein sequence ID" value="TXK64934.1"/>
    <property type="molecule type" value="Genomic_DNA"/>
</dbReference>
<comment type="similarity">
    <text evidence="2 7">Belongs to the BI1 family.</text>
</comment>
<dbReference type="GO" id="GO:0008233">
    <property type="term" value="F:peptidase activity"/>
    <property type="evidence" value="ECO:0007669"/>
    <property type="project" value="UniProtKB-KW"/>
</dbReference>
<dbReference type="RefSeq" id="WP_147890854.1">
    <property type="nucleotide sequence ID" value="NZ_VRTS01000002.1"/>
</dbReference>
<feature type="transmembrane region" description="Helical" evidence="7">
    <location>
        <begin position="135"/>
        <end position="156"/>
    </location>
</feature>
<evidence type="ECO:0000256" key="2">
    <source>
        <dbReference type="ARBA" id="ARBA00010350"/>
    </source>
</evidence>
<sequence length="222" mass="23176">MNQTNTAVRTVSGVPVSRVVRNAYILLAMVMGTAAVGAGVGLAMNIGWSLGMWLLLMVVFIGGPFAINKAKGSQAAIGLTFAWAALVGFLLSPLVSLYASMPGGNMIVVNALATTAVLFGALSAYAITSRRDFSFMGGFLFAGLVVVLLAIVANLFLQMPALSLAISSVAVMLMCGMILFETSRLVNDGQASSVMIVVSLFSSITVLFLHLLNLFTLLTGND</sequence>
<evidence type="ECO:0000256" key="7">
    <source>
        <dbReference type="RuleBase" id="RU004379"/>
    </source>
</evidence>
<keyword evidence="3" id="KW-1003">Cell membrane</keyword>
<accession>A0A5C8KXX8</accession>
<evidence type="ECO:0000256" key="3">
    <source>
        <dbReference type="ARBA" id="ARBA00022475"/>
    </source>
</evidence>
<gene>
    <name evidence="8" type="ORF">FU658_03690</name>
</gene>
<evidence type="ECO:0000256" key="6">
    <source>
        <dbReference type="ARBA" id="ARBA00023136"/>
    </source>
</evidence>
<keyword evidence="9" id="KW-1185">Reference proteome</keyword>
<dbReference type="PANTHER" id="PTHR23291">
    <property type="entry name" value="BAX INHIBITOR-RELATED"/>
    <property type="match status" value="1"/>
</dbReference>
<proteinExistence type="inferred from homology"/>
<evidence type="ECO:0000256" key="4">
    <source>
        <dbReference type="ARBA" id="ARBA00022692"/>
    </source>
</evidence>
<comment type="caution">
    <text evidence="8">The sequence shown here is derived from an EMBL/GenBank/DDBJ whole genome shotgun (WGS) entry which is preliminary data.</text>
</comment>
<dbReference type="GO" id="GO:0005886">
    <property type="term" value="C:plasma membrane"/>
    <property type="evidence" value="ECO:0007669"/>
    <property type="project" value="UniProtKB-SubCell"/>
</dbReference>
<keyword evidence="4 7" id="KW-0812">Transmembrane</keyword>
<dbReference type="InterPro" id="IPR006214">
    <property type="entry name" value="Bax_inhibitor_1-related"/>
</dbReference>
<organism evidence="8 9">
    <name type="scientific">Alkalisalibacterium limincola</name>
    <dbReference type="NCBI Taxonomy" id="2699169"/>
    <lineage>
        <taxon>Bacteria</taxon>
        <taxon>Pseudomonadati</taxon>
        <taxon>Pseudomonadota</taxon>
        <taxon>Gammaproteobacteria</taxon>
        <taxon>Lysobacterales</taxon>
        <taxon>Lysobacteraceae</taxon>
        <taxon>Alkalisalibacterium</taxon>
    </lineage>
</organism>
<comment type="subcellular location">
    <subcellularLocation>
        <location evidence="1">Cell membrane</location>
        <topology evidence="1">Multi-pass membrane protein</topology>
    </subcellularLocation>
</comment>
<dbReference type="GO" id="GO:0006508">
    <property type="term" value="P:proteolysis"/>
    <property type="evidence" value="ECO:0007669"/>
    <property type="project" value="UniProtKB-KW"/>
</dbReference>
<feature type="transmembrane region" description="Helical" evidence="7">
    <location>
        <begin position="23"/>
        <end position="44"/>
    </location>
</feature>
<reference evidence="8 9" key="1">
    <citation type="submission" date="2019-08" db="EMBL/GenBank/DDBJ databases">
        <authorList>
            <person name="Karlyshev A.V."/>
        </authorList>
    </citation>
    <scope>NUCLEOTIDE SEQUENCE [LARGE SCALE GENOMIC DNA]</scope>
    <source>
        <strain evidence="8 9">Alg18-2.2</strain>
    </source>
</reference>
<dbReference type="Proteomes" id="UP000321248">
    <property type="component" value="Unassembled WGS sequence"/>
</dbReference>
<feature type="transmembrane region" description="Helical" evidence="7">
    <location>
        <begin position="107"/>
        <end position="128"/>
    </location>
</feature>
<dbReference type="OrthoDB" id="9813298at2"/>
<feature type="transmembrane region" description="Helical" evidence="7">
    <location>
        <begin position="192"/>
        <end position="212"/>
    </location>
</feature>
<evidence type="ECO:0000313" key="9">
    <source>
        <dbReference type="Proteomes" id="UP000321248"/>
    </source>
</evidence>
<keyword evidence="8" id="KW-0378">Hydrolase</keyword>
<dbReference type="Pfam" id="PF01027">
    <property type="entry name" value="Bax1-I"/>
    <property type="match status" value="1"/>
</dbReference>
<keyword evidence="6 7" id="KW-0472">Membrane</keyword>
<evidence type="ECO:0000313" key="8">
    <source>
        <dbReference type="EMBL" id="TXK64934.1"/>
    </source>
</evidence>
<keyword evidence="8" id="KW-0645">Protease</keyword>
<name>A0A5C8KXX8_9GAMM</name>
<protein>
    <submittedName>
        <fullName evidence="8">FtsH protease modulator YccA</fullName>
    </submittedName>
</protein>
<evidence type="ECO:0000256" key="5">
    <source>
        <dbReference type="ARBA" id="ARBA00022989"/>
    </source>
</evidence>
<evidence type="ECO:0000256" key="1">
    <source>
        <dbReference type="ARBA" id="ARBA00004651"/>
    </source>
</evidence>
<dbReference type="PANTHER" id="PTHR23291:SF115">
    <property type="entry name" value="MODULATOR OF FTSH PROTEASE YCCA"/>
    <property type="match status" value="1"/>
</dbReference>
<feature type="transmembrane region" description="Helical" evidence="7">
    <location>
        <begin position="162"/>
        <end position="180"/>
    </location>
</feature>
<dbReference type="AlphaFoldDB" id="A0A5C8KXX8"/>
<feature type="transmembrane region" description="Helical" evidence="7">
    <location>
        <begin position="50"/>
        <end position="67"/>
    </location>
</feature>
<feature type="transmembrane region" description="Helical" evidence="7">
    <location>
        <begin position="79"/>
        <end position="101"/>
    </location>
</feature>
<keyword evidence="5 7" id="KW-1133">Transmembrane helix</keyword>